<evidence type="ECO:0000256" key="2">
    <source>
        <dbReference type="SAM" id="Phobius"/>
    </source>
</evidence>
<feature type="region of interest" description="Disordered" evidence="1">
    <location>
        <begin position="108"/>
        <end position="138"/>
    </location>
</feature>
<dbReference type="Ensembl" id="ENSXETT00000091903">
    <property type="protein sequence ID" value="ENSXETP00000099070"/>
    <property type="gene ID" value="ENSXETG00000034540"/>
</dbReference>
<feature type="transmembrane region" description="Helical" evidence="2">
    <location>
        <begin position="41"/>
        <end position="67"/>
    </location>
</feature>
<dbReference type="InParanoid" id="A0A6I8SYY9"/>
<feature type="region of interest" description="Disordered" evidence="1">
    <location>
        <begin position="188"/>
        <end position="236"/>
    </location>
</feature>
<reference evidence="3" key="1">
    <citation type="journal article" date="2010" name="Science">
        <title>The genome of the Western clawed frog Xenopus tropicalis.</title>
        <authorList>
            <person name="Hellsten U."/>
            <person name="Harland R.M."/>
            <person name="Gilchrist M.J."/>
            <person name="Hendrix D."/>
            <person name="Jurka J."/>
            <person name="Kapitonov V."/>
            <person name="Ovcharenko I."/>
            <person name="Putnam N.H."/>
            <person name="Shu S."/>
            <person name="Taher L."/>
            <person name="Blitz I.L."/>
            <person name="Blumberg B."/>
            <person name="Dichmann D.S."/>
            <person name="Dubchak I."/>
            <person name="Amaya E."/>
            <person name="Detter J.C."/>
            <person name="Fletcher R."/>
            <person name="Gerhard D.S."/>
            <person name="Goodstein D."/>
            <person name="Graves T."/>
            <person name="Grigoriev I.V."/>
            <person name="Grimwood J."/>
            <person name="Kawashima T."/>
            <person name="Lindquist E."/>
            <person name="Lucas S.M."/>
            <person name="Mead P.E."/>
            <person name="Mitros T."/>
            <person name="Ogino H."/>
            <person name="Ohta Y."/>
            <person name="Poliakov A.V."/>
            <person name="Pollet N."/>
            <person name="Robert J."/>
            <person name="Salamov A."/>
            <person name="Sater A.K."/>
            <person name="Schmutz J."/>
            <person name="Terry A."/>
            <person name="Vize P.D."/>
            <person name="Warren W.C."/>
            <person name="Wells D."/>
            <person name="Wills A."/>
            <person name="Wilson R.K."/>
            <person name="Zimmerman L.B."/>
            <person name="Zorn A.M."/>
            <person name="Grainger R."/>
            <person name="Grammer T."/>
            <person name="Khokha M.K."/>
            <person name="Richardson P.M."/>
            <person name="Rokhsar D.S."/>
        </authorList>
    </citation>
    <scope>NUCLEOTIDE SEQUENCE [LARGE SCALE GENOMIC DNA]</scope>
    <source>
        <strain evidence="3">Nigerian</strain>
    </source>
</reference>
<keyword evidence="2" id="KW-0472">Membrane</keyword>
<dbReference type="InterPro" id="IPR021684">
    <property type="entry name" value="WBP1-like"/>
</dbReference>
<organism evidence="3">
    <name type="scientific">Xenopus tropicalis</name>
    <name type="common">Western clawed frog</name>
    <name type="synonym">Silurana tropicalis</name>
    <dbReference type="NCBI Taxonomy" id="8364"/>
    <lineage>
        <taxon>Eukaryota</taxon>
        <taxon>Metazoa</taxon>
        <taxon>Chordata</taxon>
        <taxon>Craniata</taxon>
        <taxon>Vertebrata</taxon>
        <taxon>Euteleostomi</taxon>
        <taxon>Amphibia</taxon>
        <taxon>Batrachia</taxon>
        <taxon>Anura</taxon>
        <taxon>Pipoidea</taxon>
        <taxon>Pipidae</taxon>
        <taxon>Xenopodinae</taxon>
        <taxon>Xenopus</taxon>
        <taxon>Silurana</taxon>
    </lineage>
</organism>
<dbReference type="AlphaFoldDB" id="A0A6I8SYY9"/>
<dbReference type="Pfam" id="PF11669">
    <property type="entry name" value="WBP-1"/>
    <property type="match status" value="1"/>
</dbReference>
<keyword evidence="2" id="KW-1133">Transmembrane helix</keyword>
<keyword evidence="2" id="KW-0812">Transmembrane</keyword>
<name>A0A6I8SYY9_XENTR</name>
<dbReference type="PANTHER" id="PTHR16209:SF3">
    <property type="entry name" value="PROLINE-RICH PROTEIN 7"/>
    <property type="match status" value="1"/>
</dbReference>
<sequence length="349" mass="39373">MPFLDKEYLTLVPPSVNLHCVFGGTCPSVWQNKMVMSQGTYTFLSCFAGFWLIWGLIVLLCCLCSFLRRRMKRHREERLREQSLRSVQIEPLQYEEYVSSPRIPVSHRIRAQAPPPPPQPPAAQARPWSAARRNEPDLSQPPCYEEALLMAEPPPPYSEVLTDTRGIYRKILNPFLSVQDELVKPEQPLSHKQHLTGQSHTQPLPGALSSQILPNPPQEAQRARPPSWAGSDISSGGLHRLPGQLKVRLHKNASIALAPSIQKYSDWLDKCRVIMHPYTQKLLSLHPELLGRQRCRYNIGIWCKTAHICSFTLNYTVCADSMAVCANAKAINAGTTENLWSVEQILGLS</sequence>
<dbReference type="PANTHER" id="PTHR16209">
    <property type="entry name" value="VESICULAR, OVEREXPRESSED IN CANCER, PROSURVIVAL PROTEIN 1"/>
    <property type="match status" value="1"/>
</dbReference>
<feature type="compositionally biased region" description="Polar residues" evidence="1">
    <location>
        <begin position="195"/>
        <end position="213"/>
    </location>
</feature>
<dbReference type="FunCoup" id="A0A6I8SYY9">
    <property type="interactions" value="504"/>
</dbReference>
<accession>A0A6I8SYY9</accession>
<dbReference type="InterPro" id="IPR051994">
    <property type="entry name" value="WW_domain-binding"/>
</dbReference>
<dbReference type="Bgee" id="ENSXETG00000034540">
    <property type="expression patterns" value="Expressed in brain and 5 other cell types or tissues"/>
</dbReference>
<protein>
    <submittedName>
        <fullName evidence="3">Uncharacterized protein</fullName>
    </submittedName>
</protein>
<proteinExistence type="predicted"/>
<reference evidence="3" key="2">
    <citation type="submission" date="2020-05" db="UniProtKB">
        <authorList>
            <consortium name="Ensembl"/>
        </authorList>
    </citation>
    <scope>IDENTIFICATION</scope>
</reference>
<dbReference type="GeneTree" id="ENSGT00950000183109"/>
<evidence type="ECO:0000313" key="3">
    <source>
        <dbReference type="Ensembl" id="ENSXETP00000099070"/>
    </source>
</evidence>
<feature type="compositionally biased region" description="Low complexity" evidence="1">
    <location>
        <begin position="122"/>
        <end position="131"/>
    </location>
</feature>
<evidence type="ECO:0000256" key="1">
    <source>
        <dbReference type="SAM" id="MobiDB-lite"/>
    </source>
</evidence>